<proteinExistence type="inferred from homology"/>
<name>C1MP34_MICPC</name>
<dbReference type="AlphaFoldDB" id="C1MP34"/>
<dbReference type="OrthoDB" id="440755at2759"/>
<evidence type="ECO:0000256" key="6">
    <source>
        <dbReference type="ARBA" id="ARBA00022692"/>
    </source>
</evidence>
<keyword evidence="9" id="KW-1133">Transmembrane helix</keyword>
<dbReference type="Gene3D" id="3.10.180.20">
    <property type="entry name" value="N-Acetylglucosaminyltransferase I, Domain 2"/>
    <property type="match status" value="1"/>
</dbReference>
<comment type="pathway">
    <text evidence="2 16">Protein modification; protein glycosylation.</text>
</comment>
<protein>
    <recommendedName>
        <fullName evidence="13 16">Alpha-1,3-mannosyl-glycoprotein 2-beta-N-acetylglucosaminyltransferase</fullName>
        <shortName evidence="16">GNT-I</shortName>
        <shortName evidence="16">GlcNAc-T I</shortName>
        <ecNumber evidence="13 16">2.4.1.101</ecNumber>
    </recommendedName>
    <alternativeName>
        <fullName evidence="14 16">N-glycosyl-oligosaccharide-glycoprotein N-acetylglucosaminyltransferase I</fullName>
    </alternativeName>
</protein>
<keyword evidence="8 16" id="KW-0735">Signal-anchor</keyword>
<evidence type="ECO:0000256" key="12">
    <source>
        <dbReference type="ARBA" id="ARBA00023211"/>
    </source>
</evidence>
<dbReference type="EC" id="2.4.1.101" evidence="13 16"/>
<evidence type="ECO:0000256" key="3">
    <source>
        <dbReference type="ARBA" id="ARBA00006492"/>
    </source>
</evidence>
<dbReference type="InterPro" id="IPR029044">
    <property type="entry name" value="Nucleotide-diphossugar_trans"/>
</dbReference>
<evidence type="ECO:0000256" key="11">
    <source>
        <dbReference type="ARBA" id="ARBA00023136"/>
    </source>
</evidence>
<reference evidence="17 18" key="1">
    <citation type="journal article" date="2009" name="Science">
        <title>Green evolution and dynamic adaptations revealed by genomes of the marine picoeukaryotes Micromonas.</title>
        <authorList>
            <person name="Worden A.Z."/>
            <person name="Lee J.H."/>
            <person name="Mock T."/>
            <person name="Rouze P."/>
            <person name="Simmons M.P."/>
            <person name="Aerts A.L."/>
            <person name="Allen A.E."/>
            <person name="Cuvelier M.L."/>
            <person name="Derelle E."/>
            <person name="Everett M.V."/>
            <person name="Foulon E."/>
            <person name="Grimwood J."/>
            <person name="Gundlach H."/>
            <person name="Henrissat B."/>
            <person name="Napoli C."/>
            <person name="McDonald S.M."/>
            <person name="Parker M.S."/>
            <person name="Rombauts S."/>
            <person name="Salamov A."/>
            <person name="Von Dassow P."/>
            <person name="Badger J.H."/>
            <person name="Coutinho P.M."/>
            <person name="Demir E."/>
            <person name="Dubchak I."/>
            <person name="Gentemann C."/>
            <person name="Eikrem W."/>
            <person name="Gready J.E."/>
            <person name="John U."/>
            <person name="Lanier W."/>
            <person name="Lindquist E.A."/>
            <person name="Lucas S."/>
            <person name="Mayer K.F."/>
            <person name="Moreau H."/>
            <person name="Not F."/>
            <person name="Otillar R."/>
            <person name="Panaud O."/>
            <person name="Pangilinan J."/>
            <person name="Paulsen I."/>
            <person name="Piegu B."/>
            <person name="Poliakov A."/>
            <person name="Robbens S."/>
            <person name="Schmutz J."/>
            <person name="Toulza E."/>
            <person name="Wyss T."/>
            <person name="Zelensky A."/>
            <person name="Zhou K."/>
            <person name="Armbrust E.V."/>
            <person name="Bhattacharya D."/>
            <person name="Goodenough U.W."/>
            <person name="Van de Peer Y."/>
            <person name="Grigoriev I.V."/>
        </authorList>
    </citation>
    <scope>NUCLEOTIDE SEQUENCE [LARGE SCALE GENOMIC DNA]</scope>
    <source>
        <strain evidence="17 18">CCMP1545</strain>
    </source>
</reference>
<keyword evidence="4 16" id="KW-0328">Glycosyltransferase</keyword>
<evidence type="ECO:0000256" key="16">
    <source>
        <dbReference type="RuleBase" id="RU368119"/>
    </source>
</evidence>
<evidence type="ECO:0000256" key="9">
    <source>
        <dbReference type="ARBA" id="ARBA00022989"/>
    </source>
</evidence>
<dbReference type="GO" id="GO:0000139">
    <property type="term" value="C:Golgi membrane"/>
    <property type="evidence" value="ECO:0007669"/>
    <property type="project" value="UniProtKB-SubCell"/>
</dbReference>
<evidence type="ECO:0000256" key="7">
    <source>
        <dbReference type="ARBA" id="ARBA00022723"/>
    </source>
</evidence>
<dbReference type="GeneID" id="9682190"/>
<dbReference type="eggNOG" id="KOG1413">
    <property type="taxonomic scope" value="Eukaryota"/>
</dbReference>
<keyword evidence="12 16" id="KW-0464">Manganese</keyword>
<dbReference type="Pfam" id="PF03071">
    <property type="entry name" value="GNT-I"/>
    <property type="match status" value="1"/>
</dbReference>
<comment type="catalytic activity">
    <reaction evidence="15 16">
        <text>N(4)-(alpha-D-Man-(1-&gt;3)-[alpha-D-Man-(1-&gt;3)-[alpha-D-Man-(1-&gt;6)]-alpha-D-Man-(1-&gt;6)]-beta-D-Man-(1-&gt;4)-beta-D-GlcNAc-(1-&gt;4)-beta-D-GlcNAc)-L-asparaginyl-[protein] (N-glucan mannose isomer 5A1,2) + UDP-N-acetyl-alpha-D-glucosamine = N(4)-{beta-D-GlcNAc-(1-&gt;2)-alpha-D-Man-(1-&gt;3)-[alpha-D-Man-(1-&gt;3)-[alpha-D-Man-(1-&gt;6)]-alpha-D-Man-(1-&gt;6)]-beta-D-Man-(1-&gt;4)-beta-D-GlcNAc-(1-&gt;4)-beta-D-GlcNAc}-L-asparaginyl-[protein] + UDP + H(+)</text>
        <dbReference type="Rhea" id="RHEA:11456"/>
        <dbReference type="Rhea" id="RHEA-COMP:14367"/>
        <dbReference type="Rhea" id="RHEA-COMP:14368"/>
        <dbReference type="ChEBI" id="CHEBI:15378"/>
        <dbReference type="ChEBI" id="CHEBI:57705"/>
        <dbReference type="ChEBI" id="CHEBI:58223"/>
        <dbReference type="ChEBI" id="CHEBI:59087"/>
        <dbReference type="ChEBI" id="CHEBI:60625"/>
        <dbReference type="EC" id="2.4.1.101"/>
    </reaction>
</comment>
<gene>
    <name evidence="17" type="ORF">MICPUCDRAFT_32201</name>
</gene>
<dbReference type="PANTHER" id="PTHR10468:SF0">
    <property type="entry name" value="ALPHA-1,3-MANNOSYL-GLYCOPROTEIN 2-BETA-N-ACETYLGLUCOSAMINYLTRANSFERASE"/>
    <property type="match status" value="1"/>
</dbReference>
<dbReference type="InterPro" id="IPR004139">
    <property type="entry name" value="Glyco_trans_13"/>
</dbReference>
<comment type="function">
    <text evidence="16">Initiates complex N-linked carbohydrate formation. Essential for the conversion of high-mannose to hybrid and complex N-glycans.</text>
</comment>
<comment type="subcellular location">
    <subcellularLocation>
        <location evidence="1 16">Golgi apparatus membrane</location>
        <topology evidence="1 16">Single-pass type II membrane protein</topology>
    </subcellularLocation>
</comment>
<dbReference type="OMA" id="KGYDLSW"/>
<dbReference type="EMBL" id="GG663737">
    <property type="protein sequence ID" value="EEH58396.1"/>
    <property type="molecule type" value="Genomic_DNA"/>
</dbReference>
<keyword evidence="6" id="KW-0812">Transmembrane</keyword>
<keyword evidence="11" id="KW-0472">Membrane</keyword>
<dbReference type="FunFam" id="3.90.550.10:FF:000252">
    <property type="entry name" value="Protein O-linked-mannose beta-1,2-N-acetylglucosaminyltransferase 1"/>
    <property type="match status" value="1"/>
</dbReference>
<evidence type="ECO:0000256" key="8">
    <source>
        <dbReference type="ARBA" id="ARBA00022968"/>
    </source>
</evidence>
<sequence>MDGDDALPDGASLRDRPTAYAAVVVIACDRVKYLTRTVESIARAVASSPDPKKTREEFPLFISQDGDDARTTTYARTLEGKFYHVRHRQERLPKLRDGDSARHRAYYRISAHYKHALGRLFDDLGYERVVILEDDMDLAPDFFAYFRRLGDVLERDPSVYAISSWNDNGQKSLVKDERRLYRSDFFPGLGWMMHARLWKELRPKWPDAYWDDWMRQSAVRLGRETIRPEVCRTFNFGEKGASEGQWYKTHLANVKLASEKVDWGNEDLSYLDADAYERAVAEAVDAATPARDPSQITRAEITNPKGVFKVLYKDEAEFRRLAAKFHVFPEWKDGVPRGGYRGVVHLKMNDGRHEVMLVPRDAAKVTKTFAEYLASVDGGKAEVLGL</sequence>
<keyword evidence="18" id="KW-1185">Reference proteome</keyword>
<accession>C1MP34</accession>
<evidence type="ECO:0000256" key="14">
    <source>
        <dbReference type="ARBA" id="ARBA00041712"/>
    </source>
</evidence>
<keyword evidence="10 16" id="KW-0333">Golgi apparatus</keyword>
<comment type="similarity">
    <text evidence="3 16">Belongs to the glycosyltransferase 13 family.</text>
</comment>
<evidence type="ECO:0000313" key="17">
    <source>
        <dbReference type="EMBL" id="EEH58396.1"/>
    </source>
</evidence>
<comment type="cofactor">
    <cofactor evidence="16">
        <name>Mn(2+)</name>
        <dbReference type="ChEBI" id="CHEBI:29035"/>
    </cofactor>
    <text evidence="16">The cofactor is mostly bound to the substrate.</text>
</comment>
<dbReference type="GO" id="GO:0030145">
    <property type="term" value="F:manganese ion binding"/>
    <property type="evidence" value="ECO:0007669"/>
    <property type="project" value="UniProtKB-UniRule"/>
</dbReference>
<evidence type="ECO:0000313" key="18">
    <source>
        <dbReference type="Proteomes" id="UP000001876"/>
    </source>
</evidence>
<evidence type="ECO:0000256" key="1">
    <source>
        <dbReference type="ARBA" id="ARBA00004323"/>
    </source>
</evidence>
<keyword evidence="5 17" id="KW-0808">Transferase</keyword>
<dbReference type="RefSeq" id="XP_003056751.1">
    <property type="nucleotide sequence ID" value="XM_003056705.1"/>
</dbReference>
<dbReference type="KEGG" id="mpp:MICPUCDRAFT_32201"/>
<dbReference type="Gene3D" id="3.90.550.10">
    <property type="entry name" value="Spore Coat Polysaccharide Biosynthesis Protein SpsA, Chain A"/>
    <property type="match status" value="1"/>
</dbReference>
<dbReference type="PANTHER" id="PTHR10468">
    <property type="entry name" value="PROTEIN O-LINKED-MANNOSE BETA-1,2-N-ACETYLGLUCOSAMINYLTRANSFERASE 1/ALPHA-1,3-MANNOSYL-GLYCOPROTEIN 2-BETA-N-ACETYLGLUCOSAMINYLTRANSFERASE"/>
    <property type="match status" value="1"/>
</dbReference>
<keyword evidence="7 16" id="KW-0479">Metal-binding</keyword>
<evidence type="ECO:0000256" key="15">
    <source>
        <dbReference type="ARBA" id="ARBA00049421"/>
    </source>
</evidence>
<organism evidence="18">
    <name type="scientific">Micromonas pusilla (strain CCMP1545)</name>
    <name type="common">Picoplanktonic green alga</name>
    <dbReference type="NCBI Taxonomy" id="564608"/>
    <lineage>
        <taxon>Eukaryota</taxon>
        <taxon>Viridiplantae</taxon>
        <taxon>Chlorophyta</taxon>
        <taxon>Mamiellophyceae</taxon>
        <taxon>Mamiellales</taxon>
        <taxon>Mamiellaceae</taxon>
        <taxon>Micromonas</taxon>
    </lineage>
</organism>
<evidence type="ECO:0000256" key="10">
    <source>
        <dbReference type="ARBA" id="ARBA00023034"/>
    </source>
</evidence>
<dbReference type="UniPathway" id="UPA00378"/>
<evidence type="ECO:0000256" key="2">
    <source>
        <dbReference type="ARBA" id="ARBA00004922"/>
    </source>
</evidence>
<dbReference type="STRING" id="564608.C1MP34"/>
<dbReference type="InterPro" id="IPR052261">
    <property type="entry name" value="Glycosyltransferase_13"/>
</dbReference>
<dbReference type="GO" id="GO:0003827">
    <property type="term" value="F:alpha-1,3-mannosylglycoprotein 2-beta-N-acetylglucosaminyltransferase activity"/>
    <property type="evidence" value="ECO:0007669"/>
    <property type="project" value="UniProtKB-UniRule"/>
</dbReference>
<evidence type="ECO:0000256" key="4">
    <source>
        <dbReference type="ARBA" id="ARBA00022676"/>
    </source>
</evidence>
<dbReference type="Proteomes" id="UP000001876">
    <property type="component" value="Unassembled WGS sequence"/>
</dbReference>
<evidence type="ECO:0000256" key="5">
    <source>
        <dbReference type="ARBA" id="ARBA00022679"/>
    </source>
</evidence>
<dbReference type="SUPFAM" id="SSF53448">
    <property type="entry name" value="Nucleotide-diphospho-sugar transferases"/>
    <property type="match status" value="1"/>
</dbReference>
<evidence type="ECO:0000256" key="13">
    <source>
        <dbReference type="ARBA" id="ARBA00038949"/>
    </source>
</evidence>